<feature type="binding site" evidence="8">
    <location>
        <position position="275"/>
    </location>
    <ligand>
        <name>Zn(2+)</name>
        <dbReference type="ChEBI" id="CHEBI:29105"/>
        <label>2</label>
        <note>catalytic</note>
    </ligand>
</feature>
<dbReference type="AlphaFoldDB" id="A0A3M7SBI8"/>
<dbReference type="GO" id="GO:0031012">
    <property type="term" value="C:extracellular matrix"/>
    <property type="evidence" value="ECO:0007669"/>
    <property type="project" value="InterPro"/>
</dbReference>
<dbReference type="PANTHER" id="PTHR10201">
    <property type="entry name" value="MATRIX METALLOPROTEINASE"/>
    <property type="match status" value="1"/>
</dbReference>
<evidence type="ECO:0000256" key="4">
    <source>
        <dbReference type="ARBA" id="ARBA00022801"/>
    </source>
</evidence>
<dbReference type="GO" id="GO:0006508">
    <property type="term" value="P:proteolysis"/>
    <property type="evidence" value="ECO:0007669"/>
    <property type="project" value="UniProtKB-KW"/>
</dbReference>
<keyword evidence="5 8" id="KW-0862">Zinc</keyword>
<dbReference type="InterPro" id="IPR021190">
    <property type="entry name" value="Pept_M10A"/>
</dbReference>
<dbReference type="Gene3D" id="3.40.390.10">
    <property type="entry name" value="Collagenase (Catalytic Domain)"/>
    <property type="match status" value="1"/>
</dbReference>
<evidence type="ECO:0000256" key="3">
    <source>
        <dbReference type="ARBA" id="ARBA00022723"/>
    </source>
</evidence>
<dbReference type="GO" id="GO:0030246">
    <property type="term" value="F:carbohydrate binding"/>
    <property type="evidence" value="ECO:0007669"/>
    <property type="project" value="InterPro"/>
</dbReference>
<dbReference type="GO" id="GO:0007155">
    <property type="term" value="P:cell adhesion"/>
    <property type="evidence" value="ECO:0007669"/>
    <property type="project" value="InterPro"/>
</dbReference>
<dbReference type="STRING" id="10195.A0A3M7SBI8"/>
<organism evidence="12 13">
    <name type="scientific">Brachionus plicatilis</name>
    <name type="common">Marine rotifer</name>
    <name type="synonym">Brachionus muelleri</name>
    <dbReference type="NCBI Taxonomy" id="10195"/>
    <lineage>
        <taxon>Eukaryota</taxon>
        <taxon>Metazoa</taxon>
        <taxon>Spiralia</taxon>
        <taxon>Gnathifera</taxon>
        <taxon>Rotifera</taxon>
        <taxon>Eurotatoria</taxon>
        <taxon>Monogononta</taxon>
        <taxon>Pseudotrocha</taxon>
        <taxon>Ploima</taxon>
        <taxon>Brachionidae</taxon>
        <taxon>Brachionus</taxon>
    </lineage>
</organism>
<feature type="binding site" evidence="8">
    <location>
        <position position="229"/>
    </location>
    <ligand>
        <name>Zn(2+)</name>
        <dbReference type="ChEBI" id="CHEBI:29105"/>
        <label>1</label>
    </ligand>
</feature>
<proteinExistence type="inferred from homology"/>
<feature type="binding site" evidence="8">
    <location>
        <position position="242"/>
    </location>
    <ligand>
        <name>Zn(2+)</name>
        <dbReference type="ChEBI" id="CHEBI:29105"/>
        <label>1</label>
    </ligand>
</feature>
<dbReference type="Proteomes" id="UP000276133">
    <property type="component" value="Unassembled WGS sequence"/>
</dbReference>
<keyword evidence="4" id="KW-0378">Hydrolase</keyword>
<evidence type="ECO:0000313" key="13">
    <source>
        <dbReference type="Proteomes" id="UP000276133"/>
    </source>
</evidence>
<dbReference type="Pfam" id="PF00413">
    <property type="entry name" value="Peptidase_M10"/>
    <property type="match status" value="1"/>
</dbReference>
<evidence type="ECO:0000256" key="2">
    <source>
        <dbReference type="ARBA" id="ARBA00022670"/>
    </source>
</evidence>
<feature type="binding site" evidence="8">
    <location>
        <position position="217"/>
    </location>
    <ligand>
        <name>Ca(2+)</name>
        <dbReference type="ChEBI" id="CHEBI:29108"/>
        <label>2</label>
    </ligand>
</feature>
<name>A0A3M7SBI8_BRAPC</name>
<reference evidence="12 13" key="1">
    <citation type="journal article" date="2018" name="Sci. Rep.">
        <title>Genomic signatures of local adaptation to the degree of environmental predictability in rotifers.</title>
        <authorList>
            <person name="Franch-Gras L."/>
            <person name="Hahn C."/>
            <person name="Garcia-Roger E.M."/>
            <person name="Carmona M.J."/>
            <person name="Serra M."/>
            <person name="Gomez A."/>
        </authorList>
    </citation>
    <scope>NUCLEOTIDE SEQUENCE [LARGE SCALE GENOMIC DNA]</scope>
    <source>
        <strain evidence="12">HYR1</strain>
    </source>
</reference>
<feature type="chain" id="PRO_5018147062" evidence="10">
    <location>
        <begin position="21"/>
        <end position="479"/>
    </location>
</feature>
<evidence type="ECO:0000256" key="10">
    <source>
        <dbReference type="SAM" id="SignalP"/>
    </source>
</evidence>
<dbReference type="InterPro" id="IPR001818">
    <property type="entry name" value="Pept_M10_metallopeptidase"/>
</dbReference>
<feature type="signal peptide" evidence="10">
    <location>
        <begin position="1"/>
        <end position="20"/>
    </location>
</feature>
<keyword evidence="8" id="KW-0106">Calcium</keyword>
<comment type="cofactor">
    <cofactor evidence="8">
        <name>Zn(2+)</name>
        <dbReference type="ChEBI" id="CHEBI:29105"/>
    </cofactor>
    <text evidence="8">Binds 2 Zn(2+) ions per subunit.</text>
</comment>
<feature type="binding site" description="in inhibited form" evidence="8">
    <location>
        <position position="144"/>
    </location>
    <ligand>
        <name>Zn(2+)</name>
        <dbReference type="ChEBI" id="CHEBI:29105"/>
        <label>2</label>
        <note>catalytic</note>
    </ligand>
</feature>
<evidence type="ECO:0000256" key="8">
    <source>
        <dbReference type="PIRSR" id="PIRSR621190-2"/>
    </source>
</evidence>
<feature type="active site" evidence="7">
    <location>
        <position position="276"/>
    </location>
</feature>
<comment type="caution">
    <text evidence="12">The sequence shown here is derived from an EMBL/GenBank/DDBJ whole genome shotgun (WGS) entry which is preliminary data.</text>
</comment>
<keyword evidence="3 8" id="KW-0479">Metal-binding</keyword>
<dbReference type="GO" id="GO:0030198">
    <property type="term" value="P:extracellular matrix organization"/>
    <property type="evidence" value="ECO:0007669"/>
    <property type="project" value="TreeGrafter"/>
</dbReference>
<evidence type="ECO:0000256" key="1">
    <source>
        <dbReference type="ARBA" id="ARBA00010370"/>
    </source>
</evidence>
<accession>A0A3M7SBI8</accession>
<dbReference type="PANTHER" id="PTHR10201:SF323">
    <property type="entry name" value="MATRIX METALLOPROTEINASE-21"/>
    <property type="match status" value="1"/>
</dbReference>
<sequence>MAKIIYIVMIFLLLFNESMCRRNHHYKKHQRNSREHHHHKHKHHSQEHHHHKHKHPHKRPFLTTPFLTTTRQINDFEPLNFLRRNHFNIAAHSKHPEVIEALRSLSKEKDESKNMIKLYQKLYDLEVTGELDAETLEKMKSPSCANADIELSSYRKKRSSDWLQSKWTKQNLTYKVLNIDKTLKDNTKVAIRKAFDYWQDVTNFIFTEIKDSIKKTDIEIDFTNREHGDGFSFEEAGEELAHAFFPEDGRIHFFNKRLFTENSTDGFNLRIVATHEIGHALGLDHSFDPTSVMYKYYTGFIPDFTLPEKDKKRIQQLYDIIEPELITSSVLPRTTYTSEDYNNDETLKQVLSRLSILEDKYANLLELINLDGFINKVIQGTIESNYFGLGEQLNLEQTIYFGLTFKSIPTVLLEVESIDFVVQPVRLNLRTLNVGLSSFDVEINTWYTSKIHKIVVKWTAMGRVEECFISLCETSYHSL</sequence>
<feature type="domain" description="Peptidase metallopeptidase" evidence="11">
    <location>
        <begin position="163"/>
        <end position="320"/>
    </location>
</feature>
<dbReference type="InterPro" id="IPR006026">
    <property type="entry name" value="Peptidase_Metallo"/>
</dbReference>
<evidence type="ECO:0000256" key="6">
    <source>
        <dbReference type="ARBA" id="ARBA00023049"/>
    </source>
</evidence>
<dbReference type="EMBL" id="REGN01001677">
    <property type="protein sequence ID" value="RNA33166.1"/>
    <property type="molecule type" value="Genomic_DNA"/>
</dbReference>
<keyword evidence="2" id="KW-0645">Protease</keyword>
<evidence type="ECO:0000259" key="11">
    <source>
        <dbReference type="SMART" id="SM00235"/>
    </source>
</evidence>
<feature type="binding site" evidence="8">
    <location>
        <position position="227"/>
    </location>
    <ligand>
        <name>Zn(2+)</name>
        <dbReference type="ChEBI" id="CHEBI:29105"/>
        <label>1</label>
    </ligand>
</feature>
<evidence type="ECO:0000313" key="12">
    <source>
        <dbReference type="EMBL" id="RNA33166.1"/>
    </source>
</evidence>
<dbReference type="CDD" id="cd04278">
    <property type="entry name" value="ZnMc_MMP"/>
    <property type="match status" value="1"/>
</dbReference>
<feature type="binding site" evidence="8">
    <location>
        <position position="252"/>
    </location>
    <ligand>
        <name>Zn(2+)</name>
        <dbReference type="ChEBI" id="CHEBI:29105"/>
        <label>1</label>
    </ligand>
</feature>
<dbReference type="PRINTS" id="PR00138">
    <property type="entry name" value="MATRIXIN"/>
</dbReference>
<evidence type="ECO:0000256" key="5">
    <source>
        <dbReference type="ARBA" id="ARBA00022833"/>
    </source>
</evidence>
<dbReference type="SUPFAM" id="SSF55486">
    <property type="entry name" value="Metalloproteases ('zincins'), catalytic domain"/>
    <property type="match status" value="1"/>
</dbReference>
<dbReference type="Pfam" id="PF09458">
    <property type="entry name" value="H_lectin"/>
    <property type="match status" value="1"/>
</dbReference>
<feature type="binding site" evidence="8">
    <location>
        <position position="285"/>
    </location>
    <ligand>
        <name>Zn(2+)</name>
        <dbReference type="ChEBI" id="CHEBI:29105"/>
        <label>2</label>
        <note>catalytic</note>
    </ligand>
</feature>
<feature type="region of interest" description="Disordered" evidence="9">
    <location>
        <begin position="25"/>
        <end position="59"/>
    </location>
</feature>
<protein>
    <submittedName>
        <fullName evidence="12">Matrix metallo ase-19-like</fullName>
    </submittedName>
</protein>
<dbReference type="InterPro" id="IPR036365">
    <property type="entry name" value="PGBD-like_sf"/>
</dbReference>
<keyword evidence="6" id="KW-0482">Metalloprotease</keyword>
<comment type="cofactor">
    <cofactor evidence="8">
        <name>Ca(2+)</name>
        <dbReference type="ChEBI" id="CHEBI:29108"/>
    </cofactor>
    <text evidence="8">Can bind about 5 Ca(2+) ions per subunit.</text>
</comment>
<dbReference type="Gene3D" id="2.60.40.2080">
    <property type="match status" value="1"/>
</dbReference>
<dbReference type="GO" id="GO:0004222">
    <property type="term" value="F:metalloendopeptidase activity"/>
    <property type="evidence" value="ECO:0007669"/>
    <property type="project" value="InterPro"/>
</dbReference>
<gene>
    <name evidence="12" type="ORF">BpHYR1_022036</name>
</gene>
<evidence type="ECO:0000256" key="7">
    <source>
        <dbReference type="PIRSR" id="PIRSR621190-1"/>
    </source>
</evidence>
<comment type="similarity">
    <text evidence="1">Belongs to the peptidase M10A family.</text>
</comment>
<dbReference type="GO" id="GO:0008270">
    <property type="term" value="F:zinc ion binding"/>
    <property type="evidence" value="ECO:0007669"/>
    <property type="project" value="InterPro"/>
</dbReference>
<dbReference type="InterPro" id="IPR019019">
    <property type="entry name" value="H-type_lectin_domain"/>
</dbReference>
<dbReference type="InterPro" id="IPR024079">
    <property type="entry name" value="MetalloPept_cat_dom_sf"/>
</dbReference>
<dbReference type="InterPro" id="IPR037221">
    <property type="entry name" value="H-type_lectin_dom_sf"/>
</dbReference>
<keyword evidence="13" id="KW-1185">Reference proteome</keyword>
<keyword evidence="10" id="KW-0732">Signal</keyword>
<dbReference type="GO" id="GO:0030574">
    <property type="term" value="P:collagen catabolic process"/>
    <property type="evidence" value="ECO:0007669"/>
    <property type="project" value="TreeGrafter"/>
</dbReference>
<dbReference type="SUPFAM" id="SSF141086">
    <property type="entry name" value="Agglutinin HPA-like"/>
    <property type="match status" value="1"/>
</dbReference>
<evidence type="ECO:0000256" key="9">
    <source>
        <dbReference type="SAM" id="MobiDB-lite"/>
    </source>
</evidence>
<feature type="binding site" evidence="8">
    <location>
        <position position="293"/>
    </location>
    <ligand>
        <name>Zn(2+)</name>
        <dbReference type="ChEBI" id="CHEBI:29105"/>
        <label>2</label>
        <note>catalytic</note>
    </ligand>
</feature>
<dbReference type="OrthoDB" id="406838at2759"/>
<dbReference type="SMART" id="SM00235">
    <property type="entry name" value="ZnMc"/>
    <property type="match status" value="1"/>
</dbReference>
<dbReference type="InterPro" id="IPR033739">
    <property type="entry name" value="M10A_MMP"/>
</dbReference>
<dbReference type="SUPFAM" id="SSF47090">
    <property type="entry name" value="PGBD-like"/>
    <property type="match status" value="1"/>
</dbReference>
<feature type="binding site" evidence="8">
    <location>
        <position position="279"/>
    </location>
    <ligand>
        <name>Zn(2+)</name>
        <dbReference type="ChEBI" id="CHEBI:29105"/>
        <label>2</label>
        <note>catalytic</note>
    </ligand>
</feature>